<reference evidence="1 2" key="1">
    <citation type="submission" date="2022-06" db="EMBL/GenBank/DDBJ databases">
        <title>Genomic Encyclopedia of Archaeal and Bacterial Type Strains, Phase II (KMG-II): from individual species to whole genera.</title>
        <authorList>
            <person name="Goeker M."/>
        </authorList>
    </citation>
    <scope>NUCLEOTIDE SEQUENCE [LARGE SCALE GENOMIC DNA]</scope>
    <source>
        <strain evidence="1 2">DSM 44255</strain>
    </source>
</reference>
<gene>
    <name evidence="1" type="ORF">LV75_002582</name>
</gene>
<evidence type="ECO:0000313" key="2">
    <source>
        <dbReference type="Proteomes" id="UP001205185"/>
    </source>
</evidence>
<proteinExistence type="predicted"/>
<dbReference type="Proteomes" id="UP001205185">
    <property type="component" value="Unassembled WGS sequence"/>
</dbReference>
<comment type="caution">
    <text evidence="1">The sequence shown here is derived from an EMBL/GenBank/DDBJ whole genome shotgun (WGS) entry which is preliminary data.</text>
</comment>
<evidence type="ECO:0000313" key="1">
    <source>
        <dbReference type="EMBL" id="MCP2270081.1"/>
    </source>
</evidence>
<dbReference type="EMBL" id="JAMTCO010000006">
    <property type="protein sequence ID" value="MCP2270081.1"/>
    <property type="molecule type" value="Genomic_DNA"/>
</dbReference>
<keyword evidence="2" id="KW-1185">Reference proteome</keyword>
<organism evidence="1 2">
    <name type="scientific">Actinokineospora diospyrosa</name>
    <dbReference type="NCBI Taxonomy" id="103728"/>
    <lineage>
        <taxon>Bacteria</taxon>
        <taxon>Bacillati</taxon>
        <taxon>Actinomycetota</taxon>
        <taxon>Actinomycetes</taxon>
        <taxon>Pseudonocardiales</taxon>
        <taxon>Pseudonocardiaceae</taxon>
        <taxon>Actinokineospora</taxon>
    </lineage>
</organism>
<sequence length="41" mass="4128">MSPGDVIVLPTAEETGADTLAARAFLTPGGVLLDDEAGAER</sequence>
<protein>
    <submittedName>
        <fullName evidence="1">Uncharacterized protein</fullName>
    </submittedName>
</protein>
<accession>A0ABT1IBY8</accession>
<name>A0ABT1IBY8_9PSEU</name>